<comment type="caution">
    <text evidence="1">The sequence shown here is derived from an EMBL/GenBank/DDBJ whole genome shotgun (WGS) entry which is preliminary data.</text>
</comment>
<sequence length="96" mass="10643">MSEMPRDIKESFNSLGRAVGNRIAARLIFRCLTPAARSMVCALSIERDLISDACEDAIHKISEEEKENQNIMVPLLTSLSASQARNHANQLTSNEL</sequence>
<protein>
    <submittedName>
        <fullName evidence="1">Uncharacterized protein</fullName>
    </submittedName>
</protein>
<dbReference type="AlphaFoldDB" id="A0A813X697"/>
<proteinExistence type="predicted"/>
<accession>A0A813X697</accession>
<name>A0A813X697_9BILA</name>
<gene>
    <name evidence="1" type="ORF">BJG266_LOCUS8367</name>
</gene>
<reference evidence="1" key="1">
    <citation type="submission" date="2021-02" db="EMBL/GenBank/DDBJ databases">
        <authorList>
            <person name="Nowell W R."/>
        </authorList>
    </citation>
    <scope>NUCLEOTIDE SEQUENCE</scope>
</reference>
<dbReference type="EMBL" id="CAJNOI010000026">
    <property type="protein sequence ID" value="CAF0860801.1"/>
    <property type="molecule type" value="Genomic_DNA"/>
</dbReference>
<organism evidence="1 2">
    <name type="scientific">Adineta steineri</name>
    <dbReference type="NCBI Taxonomy" id="433720"/>
    <lineage>
        <taxon>Eukaryota</taxon>
        <taxon>Metazoa</taxon>
        <taxon>Spiralia</taxon>
        <taxon>Gnathifera</taxon>
        <taxon>Rotifera</taxon>
        <taxon>Eurotatoria</taxon>
        <taxon>Bdelloidea</taxon>
        <taxon>Adinetida</taxon>
        <taxon>Adinetidae</taxon>
        <taxon>Adineta</taxon>
    </lineage>
</organism>
<evidence type="ECO:0000313" key="1">
    <source>
        <dbReference type="EMBL" id="CAF0860801.1"/>
    </source>
</evidence>
<evidence type="ECO:0000313" key="2">
    <source>
        <dbReference type="Proteomes" id="UP000663877"/>
    </source>
</evidence>
<dbReference type="Proteomes" id="UP000663877">
    <property type="component" value="Unassembled WGS sequence"/>
</dbReference>